<dbReference type="Proteomes" id="UP000735302">
    <property type="component" value="Unassembled WGS sequence"/>
</dbReference>
<feature type="region of interest" description="Disordered" evidence="1">
    <location>
        <begin position="233"/>
        <end position="254"/>
    </location>
</feature>
<evidence type="ECO:0000313" key="2">
    <source>
        <dbReference type="EMBL" id="GFO27138.1"/>
    </source>
</evidence>
<accession>A0AAV4C6M7</accession>
<keyword evidence="2" id="KW-0378">Hydrolase</keyword>
<sequence length="484" mass="55501">MSEDTLIKIKERKEAKAKFGIHAPVYRTIAKEVKQRCKRDKKNYLIGKCREIEAHMKENRSREMYEEIKNITKTFQPRLGVIKDEKGNILTESKQIVDRWKRYCEKMYSSDSTADQQEKLEETREDEEVNLLPLRSEIEWAIGSLKNGKSPGCDDIQGEMIKACGEEGINVYHKLCKKIWEKGQWPTDWKRAIFIPLPKKGDLQLCSNYRTISLISHASKILLKIIMKRMERKLEEESSPHGNQSQQPNTNGEDREDRFQMAQSPYGNQLQLPRVTSEDFVDMYLDTLYYFICLKGLNIPQRNISPPSDTGQRHSDKEQRNSTAPGRRGRAQCRSGTAFRRSDTVLRRSGTEQLHGNTVHHCSGTAQLCSNTAQLLNDKAYCRSDKKHRSSDTSDFQFTSDENFSDTGMRLDKFQITTPAQTMVSARIKYRRFQPDSSAVALSVQDLIKPPACFVSVTLRSNSCCAYCRVSTSSMPSVWTSGSK</sequence>
<dbReference type="GO" id="GO:0004519">
    <property type="term" value="F:endonuclease activity"/>
    <property type="evidence" value="ECO:0007669"/>
    <property type="project" value="UniProtKB-KW"/>
</dbReference>
<dbReference type="AlphaFoldDB" id="A0AAV4C6M7"/>
<dbReference type="EMBL" id="BLXT01005884">
    <property type="protein sequence ID" value="GFO27138.1"/>
    <property type="molecule type" value="Genomic_DNA"/>
</dbReference>
<keyword evidence="2" id="KW-0255">Endonuclease</keyword>
<keyword evidence="2" id="KW-0540">Nuclease</keyword>
<comment type="caution">
    <text evidence="2">The sequence shown here is derived from an EMBL/GenBank/DDBJ whole genome shotgun (WGS) entry which is preliminary data.</text>
</comment>
<protein>
    <submittedName>
        <fullName evidence="2">Endonuclease-reverse transcriptase</fullName>
    </submittedName>
</protein>
<feature type="region of interest" description="Disordered" evidence="1">
    <location>
        <begin position="303"/>
        <end position="338"/>
    </location>
</feature>
<evidence type="ECO:0000313" key="3">
    <source>
        <dbReference type="Proteomes" id="UP000735302"/>
    </source>
</evidence>
<evidence type="ECO:0000256" key="1">
    <source>
        <dbReference type="SAM" id="MobiDB-lite"/>
    </source>
</evidence>
<feature type="compositionally biased region" description="Polar residues" evidence="1">
    <location>
        <begin position="240"/>
        <end position="251"/>
    </location>
</feature>
<dbReference type="PANTHER" id="PTHR19446">
    <property type="entry name" value="REVERSE TRANSCRIPTASES"/>
    <property type="match status" value="1"/>
</dbReference>
<gene>
    <name evidence="2" type="ORF">PoB_005364300</name>
</gene>
<keyword evidence="3" id="KW-1185">Reference proteome</keyword>
<organism evidence="2 3">
    <name type="scientific">Plakobranchus ocellatus</name>
    <dbReference type="NCBI Taxonomy" id="259542"/>
    <lineage>
        <taxon>Eukaryota</taxon>
        <taxon>Metazoa</taxon>
        <taxon>Spiralia</taxon>
        <taxon>Lophotrochozoa</taxon>
        <taxon>Mollusca</taxon>
        <taxon>Gastropoda</taxon>
        <taxon>Heterobranchia</taxon>
        <taxon>Euthyneura</taxon>
        <taxon>Panpulmonata</taxon>
        <taxon>Sacoglossa</taxon>
        <taxon>Placobranchoidea</taxon>
        <taxon>Plakobranchidae</taxon>
        <taxon>Plakobranchus</taxon>
    </lineage>
</organism>
<feature type="compositionally biased region" description="Basic and acidic residues" evidence="1">
    <location>
        <begin position="311"/>
        <end position="320"/>
    </location>
</feature>
<proteinExistence type="predicted"/>
<name>A0AAV4C6M7_9GAST</name>
<reference evidence="2 3" key="1">
    <citation type="journal article" date="2021" name="Elife">
        <title>Chloroplast acquisition without the gene transfer in kleptoplastic sea slugs, Plakobranchus ocellatus.</title>
        <authorList>
            <person name="Maeda T."/>
            <person name="Takahashi S."/>
            <person name="Yoshida T."/>
            <person name="Shimamura S."/>
            <person name="Takaki Y."/>
            <person name="Nagai Y."/>
            <person name="Toyoda A."/>
            <person name="Suzuki Y."/>
            <person name="Arimoto A."/>
            <person name="Ishii H."/>
            <person name="Satoh N."/>
            <person name="Nishiyama T."/>
            <person name="Hasebe M."/>
            <person name="Maruyama T."/>
            <person name="Minagawa J."/>
            <person name="Obokata J."/>
            <person name="Shigenobu S."/>
        </authorList>
    </citation>
    <scope>NUCLEOTIDE SEQUENCE [LARGE SCALE GENOMIC DNA]</scope>
</reference>